<dbReference type="PROSITE" id="PS51318">
    <property type="entry name" value="TAT"/>
    <property type="match status" value="1"/>
</dbReference>
<dbReference type="GO" id="GO:0006629">
    <property type="term" value="P:lipid metabolic process"/>
    <property type="evidence" value="ECO:0007669"/>
    <property type="project" value="InterPro"/>
</dbReference>
<dbReference type="InterPro" id="IPR039559">
    <property type="entry name" value="AIM6_PI-PLC-like_dom"/>
</dbReference>
<reference evidence="2 3" key="1">
    <citation type="submission" date="2019-06" db="EMBL/GenBank/DDBJ databases">
        <title>Sequencing the genomes of 1000 actinobacteria strains.</title>
        <authorList>
            <person name="Klenk H.-P."/>
        </authorList>
    </citation>
    <scope>NUCLEOTIDE SEQUENCE [LARGE SCALE GENOMIC DNA]</scope>
    <source>
        <strain evidence="2 3">DSM 19828</strain>
    </source>
</reference>
<dbReference type="OrthoDB" id="384721at2"/>
<evidence type="ECO:0000313" key="2">
    <source>
        <dbReference type="EMBL" id="TQJ15114.1"/>
    </source>
</evidence>
<dbReference type="AlphaFoldDB" id="A0A542EIK0"/>
<keyword evidence="3" id="KW-1185">Reference proteome</keyword>
<proteinExistence type="predicted"/>
<dbReference type="EMBL" id="VFMO01000001">
    <property type="protein sequence ID" value="TQJ15114.1"/>
    <property type="molecule type" value="Genomic_DNA"/>
</dbReference>
<sequence length="284" mass="31385">MSAHSCTRRTLLTGGLVASATLALSQEQAAAAARSPLASVRPLAKAHAHNDYEHTRPLFDALEHGFTSVEADVWLVDGELYLGHDGPDLSRTLRSFYLEPLDRLARLGNGRTFPRRKTPIQLLIDIKSDGDAAWPVVQQQLSQYPKLMTHWVRGRRRDRAVTAVLSGNLAQRTSEVAVRWAGFDGRLTSPLPAGANSEQLPLLSDNWTKLFTWQGFGPMPAAERTKLHRIVSDAHAGGYRVRFWATPDLALPNREALWSELVAAGVDHINTDDLAGLRSFLSNR</sequence>
<accession>A0A542EIK0</accession>
<dbReference type="PANTHER" id="PTHR31571:SF1">
    <property type="entry name" value="ALTERED INHERITANCE OF MITOCHONDRIA PROTEIN 6"/>
    <property type="match status" value="1"/>
</dbReference>
<comment type="caution">
    <text evidence="2">The sequence shown here is derived from an EMBL/GenBank/DDBJ whole genome shotgun (WGS) entry which is preliminary data.</text>
</comment>
<dbReference type="InterPro" id="IPR006311">
    <property type="entry name" value="TAT_signal"/>
</dbReference>
<organism evidence="2 3">
    <name type="scientific">Yimella lutea</name>
    <dbReference type="NCBI Taxonomy" id="587872"/>
    <lineage>
        <taxon>Bacteria</taxon>
        <taxon>Bacillati</taxon>
        <taxon>Actinomycetota</taxon>
        <taxon>Actinomycetes</taxon>
        <taxon>Micrococcales</taxon>
        <taxon>Dermacoccaceae</taxon>
        <taxon>Yimella</taxon>
    </lineage>
</organism>
<dbReference type="Proteomes" id="UP000320806">
    <property type="component" value="Unassembled WGS sequence"/>
</dbReference>
<dbReference type="InterPro" id="IPR017946">
    <property type="entry name" value="PLC-like_Pdiesterase_TIM-brl"/>
</dbReference>
<protein>
    <recommendedName>
        <fullName evidence="1">Altered inheritance of mitochondria protein 6</fullName>
    </recommendedName>
</protein>
<gene>
    <name evidence="2" type="ORF">FB459_2637</name>
</gene>
<dbReference type="RefSeq" id="WP_129626671.1">
    <property type="nucleotide sequence ID" value="NZ_BAABCI010000035.1"/>
</dbReference>
<evidence type="ECO:0000256" key="1">
    <source>
        <dbReference type="ARBA" id="ARBA00014286"/>
    </source>
</evidence>
<dbReference type="PANTHER" id="PTHR31571">
    <property type="entry name" value="ALTERED INHERITANCE OF MITOCHONDRIA PROTEIN 6"/>
    <property type="match status" value="1"/>
</dbReference>
<dbReference type="Pfam" id="PF13653">
    <property type="entry name" value="GDPD_2"/>
    <property type="match status" value="1"/>
</dbReference>
<dbReference type="Gene3D" id="3.20.20.190">
    <property type="entry name" value="Phosphatidylinositol (PI) phosphodiesterase"/>
    <property type="match status" value="1"/>
</dbReference>
<evidence type="ECO:0000313" key="3">
    <source>
        <dbReference type="Proteomes" id="UP000320806"/>
    </source>
</evidence>
<dbReference type="SUPFAM" id="SSF51695">
    <property type="entry name" value="PLC-like phosphodiesterases"/>
    <property type="match status" value="1"/>
</dbReference>
<dbReference type="InterPro" id="IPR051236">
    <property type="entry name" value="HAT_RTT109-like"/>
</dbReference>
<name>A0A542EIK0_9MICO</name>
<dbReference type="GO" id="GO:0008081">
    <property type="term" value="F:phosphoric diester hydrolase activity"/>
    <property type="evidence" value="ECO:0007669"/>
    <property type="project" value="InterPro"/>
</dbReference>
<dbReference type="CDD" id="cd08577">
    <property type="entry name" value="PI-PLCc_GDPD_SF_unchar3"/>
    <property type="match status" value="1"/>
</dbReference>